<sequence>MTKSITYILIILTLFSSCLGPCETEQEWNVDIYTIKKQKCPDMVAAYYIEYSVYLDNERKGNSASRKDSCTFTWQAENDRFLTLDICNNKMFEKRPNKTSFNFKTIDSILIYSNEKKELKKLTSEKIKKFTSDWNISQIRGYSEKQFDSAFHFYPAYQYKITLFSESKKTEFYGYNYLILDSSNWVYEMSEFGDLEYFNGYWNE</sequence>
<protein>
    <recommendedName>
        <fullName evidence="3">Lipoprotein</fullName>
    </recommendedName>
</protein>
<comment type="caution">
    <text evidence="1">The sequence shown here is derived from an EMBL/GenBank/DDBJ whole genome shotgun (WGS) entry which is preliminary data.</text>
</comment>
<accession>A0ABS7XV48</accession>
<organism evidence="1 2">
    <name type="scientific">Winogradskyella alexanderae</name>
    <dbReference type="NCBI Taxonomy" id="2877123"/>
    <lineage>
        <taxon>Bacteria</taxon>
        <taxon>Pseudomonadati</taxon>
        <taxon>Bacteroidota</taxon>
        <taxon>Flavobacteriia</taxon>
        <taxon>Flavobacteriales</taxon>
        <taxon>Flavobacteriaceae</taxon>
        <taxon>Winogradskyella</taxon>
    </lineage>
</organism>
<dbReference type="RefSeq" id="WP_224531873.1">
    <property type="nucleotide sequence ID" value="NZ_JAIUJR010000018.1"/>
</dbReference>
<evidence type="ECO:0000313" key="1">
    <source>
        <dbReference type="EMBL" id="MCA0133888.1"/>
    </source>
</evidence>
<evidence type="ECO:0000313" key="2">
    <source>
        <dbReference type="Proteomes" id="UP001198901"/>
    </source>
</evidence>
<keyword evidence="2" id="KW-1185">Reference proteome</keyword>
<dbReference type="PROSITE" id="PS51257">
    <property type="entry name" value="PROKAR_LIPOPROTEIN"/>
    <property type="match status" value="1"/>
</dbReference>
<gene>
    <name evidence="1" type="ORF">LBU54_14925</name>
</gene>
<reference evidence="2" key="1">
    <citation type="submission" date="2023-07" db="EMBL/GenBank/DDBJ databases">
        <authorList>
            <person name="Yue Y."/>
        </authorList>
    </citation>
    <scope>NUCLEOTIDE SEQUENCE [LARGE SCALE GENOMIC DNA]</scope>
    <source>
        <strain evidence="2">D23</strain>
    </source>
</reference>
<name>A0ABS7XV48_9FLAO</name>
<evidence type="ECO:0008006" key="3">
    <source>
        <dbReference type="Google" id="ProtNLM"/>
    </source>
</evidence>
<proteinExistence type="predicted"/>
<dbReference type="Proteomes" id="UP001198901">
    <property type="component" value="Unassembled WGS sequence"/>
</dbReference>
<dbReference type="EMBL" id="JAIUJR010000018">
    <property type="protein sequence ID" value="MCA0133888.1"/>
    <property type="molecule type" value="Genomic_DNA"/>
</dbReference>